<dbReference type="Gene3D" id="3.90.550.10">
    <property type="entry name" value="Spore Coat Polysaccharide Biosynthesis Protein SpsA, Chain A"/>
    <property type="match status" value="1"/>
</dbReference>
<dbReference type="InterPro" id="IPR001173">
    <property type="entry name" value="Glyco_trans_2-like"/>
</dbReference>
<organism evidence="2 3">
    <name type="scientific">Pedobacter antarcticus 4BY</name>
    <dbReference type="NCBI Taxonomy" id="1358423"/>
    <lineage>
        <taxon>Bacteria</taxon>
        <taxon>Pseudomonadati</taxon>
        <taxon>Bacteroidota</taxon>
        <taxon>Sphingobacteriia</taxon>
        <taxon>Sphingobacteriales</taxon>
        <taxon>Sphingobacteriaceae</taxon>
        <taxon>Pedobacter</taxon>
    </lineage>
</organism>
<evidence type="ECO:0000259" key="1">
    <source>
        <dbReference type="Pfam" id="PF00535"/>
    </source>
</evidence>
<accession>A0A081PE21</accession>
<dbReference type="EMBL" id="JNFF01000092">
    <property type="protein sequence ID" value="KEQ28944.1"/>
    <property type="molecule type" value="Genomic_DNA"/>
</dbReference>
<dbReference type="InterPro" id="IPR029044">
    <property type="entry name" value="Nucleotide-diphossugar_trans"/>
</dbReference>
<gene>
    <name evidence="2" type="ORF">N180_15460</name>
</gene>
<sequence length="304" mass="34878">MDVSIIIVNYNTRQLLHACIESIYAQTEQVDFEIIVVDNASSDGSKECVKTNFSQVKLIDSIENLGFGRANNLGVTFAKGQFIFLLNSDTLLINNAVKILLDFLKQNNEVAICGGNLYDVNLLPATSFSQLMPGFGAELDYFLGNLISRLKFGKNLNFNYTDSPLLVNGFISGADMMIRKKVFHDVGGFDKDFFMYYEETELTYRIRNNGHKVFSVPEARIIHLEGASENIKENSIKRSLDSKYKFYKKTGKLNQIYLSHLIYRLIAWQRLIAFSLLGRKNKAIYWKSLLKWENESFKDYRSKK</sequence>
<dbReference type="RefSeq" id="WP_037443144.1">
    <property type="nucleotide sequence ID" value="NZ_JNFF01000092.1"/>
</dbReference>
<feature type="domain" description="Glycosyltransferase 2-like" evidence="1">
    <location>
        <begin position="4"/>
        <end position="185"/>
    </location>
</feature>
<evidence type="ECO:0000313" key="2">
    <source>
        <dbReference type="EMBL" id="KEQ28944.1"/>
    </source>
</evidence>
<dbReference type="PANTHER" id="PTHR43179">
    <property type="entry name" value="RHAMNOSYLTRANSFERASE WBBL"/>
    <property type="match status" value="1"/>
</dbReference>
<dbReference type="SUPFAM" id="SSF53448">
    <property type="entry name" value="Nucleotide-diphospho-sugar transferases"/>
    <property type="match status" value="1"/>
</dbReference>
<proteinExistence type="predicted"/>
<dbReference type="Proteomes" id="UP000028007">
    <property type="component" value="Unassembled WGS sequence"/>
</dbReference>
<reference evidence="2 3" key="1">
    <citation type="journal article" date="1992" name="Int. J. Syst. Bacteriol.">
        <title>Sphingobacterium antarcticus sp. nov. a Psychrotrophic Bacterium from the Soils of Schirmacher Oasis, Antarctica.</title>
        <authorList>
            <person name="Shivaji S."/>
            <person name="Ray M.K."/>
            <person name="Rao N.S."/>
            <person name="Saiserr L."/>
            <person name="Jagannadham M.V."/>
            <person name="Kumar G.S."/>
            <person name="Reddy G."/>
            <person name="Bhargava P.M."/>
        </authorList>
    </citation>
    <scope>NUCLEOTIDE SEQUENCE [LARGE SCALE GENOMIC DNA]</scope>
    <source>
        <strain evidence="2 3">4BY</strain>
    </source>
</reference>
<protein>
    <recommendedName>
        <fullName evidence="1">Glycosyltransferase 2-like domain-containing protein</fullName>
    </recommendedName>
</protein>
<dbReference type="PANTHER" id="PTHR43179:SF7">
    <property type="entry name" value="RHAMNOSYLTRANSFERASE WBBL"/>
    <property type="match status" value="1"/>
</dbReference>
<dbReference type="CDD" id="cd04186">
    <property type="entry name" value="GT_2_like_c"/>
    <property type="match status" value="1"/>
</dbReference>
<keyword evidence="3" id="KW-1185">Reference proteome</keyword>
<dbReference type="AlphaFoldDB" id="A0A081PE21"/>
<dbReference type="OrthoDB" id="9771846at2"/>
<dbReference type="Pfam" id="PF00535">
    <property type="entry name" value="Glycos_transf_2"/>
    <property type="match status" value="1"/>
</dbReference>
<comment type="caution">
    <text evidence="2">The sequence shown here is derived from an EMBL/GenBank/DDBJ whole genome shotgun (WGS) entry which is preliminary data.</text>
</comment>
<dbReference type="eggNOG" id="COG1216">
    <property type="taxonomic scope" value="Bacteria"/>
</dbReference>
<evidence type="ECO:0000313" key="3">
    <source>
        <dbReference type="Proteomes" id="UP000028007"/>
    </source>
</evidence>
<name>A0A081PE21_9SPHI</name>